<dbReference type="RefSeq" id="WP_138001865.1">
    <property type="nucleotide sequence ID" value="NZ_QGQD01000021.1"/>
</dbReference>
<dbReference type="Gene3D" id="3.40.50.300">
    <property type="entry name" value="P-loop containing nucleotide triphosphate hydrolases"/>
    <property type="match status" value="1"/>
</dbReference>
<organism evidence="2 3">
    <name type="scientific">Robinsoniella peoriensis</name>
    <dbReference type="NCBI Taxonomy" id="180332"/>
    <lineage>
        <taxon>Bacteria</taxon>
        <taxon>Bacillati</taxon>
        <taxon>Bacillota</taxon>
        <taxon>Clostridia</taxon>
        <taxon>Lachnospirales</taxon>
        <taxon>Lachnospiraceae</taxon>
        <taxon>Robinsoniella</taxon>
    </lineage>
</organism>
<dbReference type="STRING" id="180332.GCA_000797495_02154"/>
<dbReference type="Proteomes" id="UP000306509">
    <property type="component" value="Unassembled WGS sequence"/>
</dbReference>
<feature type="domain" description="AAA" evidence="1">
    <location>
        <begin position="77"/>
        <end position="253"/>
    </location>
</feature>
<accession>A0A4U8QB49</accession>
<dbReference type="Pfam" id="PF13614">
    <property type="entry name" value="AAA_31"/>
    <property type="match status" value="1"/>
</dbReference>
<proteinExistence type="predicted"/>
<comment type="caution">
    <text evidence="2">The sequence shown here is derived from an EMBL/GenBank/DDBJ whole genome shotgun (WGS) entry which is preliminary data.</text>
</comment>
<protein>
    <submittedName>
        <fullName evidence="2">Sporulation initiation inhibitor protein soj</fullName>
    </submittedName>
</protein>
<evidence type="ECO:0000313" key="2">
    <source>
        <dbReference type="EMBL" id="TLD02217.1"/>
    </source>
</evidence>
<gene>
    <name evidence="2" type="primary">soj_1</name>
    <name evidence="2" type="ORF">DSM106044_00887</name>
</gene>
<dbReference type="SUPFAM" id="SSF52540">
    <property type="entry name" value="P-loop containing nucleoside triphosphate hydrolases"/>
    <property type="match status" value="1"/>
</dbReference>
<dbReference type="EMBL" id="QGQD01000021">
    <property type="protein sequence ID" value="TLD02217.1"/>
    <property type="molecule type" value="Genomic_DNA"/>
</dbReference>
<dbReference type="PANTHER" id="PTHR13696:SF99">
    <property type="entry name" value="COBYRINIC ACID AC-DIAMIDE SYNTHASE"/>
    <property type="match status" value="1"/>
</dbReference>
<dbReference type="InterPro" id="IPR025669">
    <property type="entry name" value="AAA_dom"/>
</dbReference>
<dbReference type="PANTHER" id="PTHR13696">
    <property type="entry name" value="P-LOOP CONTAINING NUCLEOSIDE TRIPHOSPHATE HYDROLASE"/>
    <property type="match status" value="1"/>
</dbReference>
<name>A0A4U8QB49_9FIRM</name>
<dbReference type="AlphaFoldDB" id="A0A4U8QB49"/>
<evidence type="ECO:0000313" key="3">
    <source>
        <dbReference type="Proteomes" id="UP000306509"/>
    </source>
</evidence>
<dbReference type="CDD" id="cd02042">
    <property type="entry name" value="ParAB_family"/>
    <property type="match status" value="1"/>
</dbReference>
<dbReference type="InterPro" id="IPR027417">
    <property type="entry name" value="P-loop_NTPase"/>
</dbReference>
<keyword evidence="3" id="KW-1185">Reference proteome</keyword>
<sequence length="340" mass="38888">MNRLDRREKIMSEITRLLNQRDWDMKEWARATGIKQRLLSDIMAEKIMLDEEKAEWLLDETKKAKKKKMLRFDEPQILVFGARKGGTGKSTLAENVAYELASRGYNVLAVDGDSQADMSSTLQCRYTEFRDKNIYDAMILHRSLEDFTVETDYLNLDLVPASGVMEELERTVATMQEKHVSSMFKDTLVQLKDENYYDFVIVDVDKTMGLVNKSFLNGANYVIVVAECALYSTKALVPITEMIEIVKKTNEKLDCLGLVFNKVNLRKNEVKNAIDDANSFFSWPAFETFISNDAAVEKSQRVLMPAGAYGETRNSRFSKQIRSLTDEILGRIKEKMKGGN</sequence>
<reference evidence="2 3" key="1">
    <citation type="journal article" date="2019" name="Anaerobe">
        <title>Detection of Robinsoniella peoriensis in multiple bone samples of a trauma patient.</title>
        <authorList>
            <person name="Schrottner P."/>
            <person name="Hartwich K."/>
            <person name="Bunk B."/>
            <person name="Schober I."/>
            <person name="Helbig S."/>
            <person name="Rudolph W.W."/>
            <person name="Gunzer F."/>
        </authorList>
    </citation>
    <scope>NUCLEOTIDE SEQUENCE [LARGE SCALE GENOMIC DNA]</scope>
    <source>
        <strain evidence="2 3">DSM 106044</strain>
    </source>
</reference>
<evidence type="ECO:0000259" key="1">
    <source>
        <dbReference type="Pfam" id="PF13614"/>
    </source>
</evidence>
<dbReference type="InterPro" id="IPR050678">
    <property type="entry name" value="DNA_Partitioning_ATPase"/>
</dbReference>